<gene>
    <name evidence="2" type="ORF">PTTG_11404</name>
</gene>
<dbReference type="STRING" id="630390.A0A180H496"/>
<keyword evidence="4" id="KW-1185">Reference proteome</keyword>
<organism evidence="2">
    <name type="scientific">Puccinia triticina (isolate 1-1 / race 1 (BBBD))</name>
    <name type="common">Brown leaf rust fungus</name>
    <dbReference type="NCBI Taxonomy" id="630390"/>
    <lineage>
        <taxon>Eukaryota</taxon>
        <taxon>Fungi</taxon>
        <taxon>Dikarya</taxon>
        <taxon>Basidiomycota</taxon>
        <taxon>Pucciniomycotina</taxon>
        <taxon>Pucciniomycetes</taxon>
        <taxon>Pucciniales</taxon>
        <taxon>Pucciniaceae</taxon>
        <taxon>Puccinia</taxon>
    </lineage>
</organism>
<name>A0A180H496_PUCT1</name>
<evidence type="ECO:0000256" key="1">
    <source>
        <dbReference type="SAM" id="MobiDB-lite"/>
    </source>
</evidence>
<reference evidence="2" key="2">
    <citation type="submission" date="2016-05" db="EMBL/GenBank/DDBJ databases">
        <title>Comparative analysis highlights variable genome content of wheat rusts and divergence of the mating loci.</title>
        <authorList>
            <person name="Cuomo C.A."/>
            <person name="Bakkeren G."/>
            <person name="Szabo L."/>
            <person name="Khalil H."/>
            <person name="Joly D."/>
            <person name="Goldberg J."/>
            <person name="Young S."/>
            <person name="Zeng Q."/>
            <person name="Fellers J."/>
        </authorList>
    </citation>
    <scope>NUCLEOTIDE SEQUENCE [LARGE SCALE GENOMIC DNA]</scope>
    <source>
        <strain evidence="2">1-1 BBBD Race 1</strain>
    </source>
</reference>
<evidence type="ECO:0000313" key="2">
    <source>
        <dbReference type="EMBL" id="OAV99815.1"/>
    </source>
</evidence>
<dbReference type="OrthoDB" id="2284502at2759"/>
<evidence type="ECO:0000313" key="4">
    <source>
        <dbReference type="Proteomes" id="UP000005240"/>
    </source>
</evidence>
<accession>A0A180H496</accession>
<sequence length="251" mass="28158">MARPSKRLQTRSTAQEDETNNTKKEDRAEDHAEDCEDKDCKDKDCEEEGNSSGIQLTDEQRLEHAVKLSCNRVSSAYASYELPPLSSHLDKFQRHMIAWQSKQQKNPDNKTLAACGVMGTGEIDPREVLQRCAVWCAEVVKPFSALEDGCLKQIIHPTILRNLPNRKVVSQAIHTLYLCVQEKLHEELKAHIGALYLGVDAWQTPNGYDIIGAVVYQLVDKAAGNVKVNAMPLDFAQLKERHTGQYLACVV</sequence>
<reference evidence="3" key="4">
    <citation type="submission" date="2025-05" db="UniProtKB">
        <authorList>
            <consortium name="EnsemblFungi"/>
        </authorList>
    </citation>
    <scope>IDENTIFICATION</scope>
    <source>
        <strain evidence="3">isolate 1-1 / race 1 (BBBD)</strain>
    </source>
</reference>
<dbReference type="EMBL" id="ADAS02000002">
    <property type="protein sequence ID" value="OAV99815.1"/>
    <property type="molecule type" value="Genomic_DNA"/>
</dbReference>
<proteinExistence type="predicted"/>
<protein>
    <submittedName>
        <fullName evidence="2 3">Uncharacterized protein</fullName>
    </submittedName>
</protein>
<dbReference type="Proteomes" id="UP000005240">
    <property type="component" value="Unassembled WGS sequence"/>
</dbReference>
<dbReference type="EnsemblFungi" id="PTTG_11404-t43_1">
    <property type="protein sequence ID" value="PTTG_11404-t43_1-p1"/>
    <property type="gene ID" value="PTTG_11404"/>
</dbReference>
<reference evidence="3 4" key="3">
    <citation type="journal article" date="2017" name="G3 (Bethesda)">
        <title>Comparative analysis highlights variable genome content of wheat rusts and divergence of the mating loci.</title>
        <authorList>
            <person name="Cuomo C.A."/>
            <person name="Bakkeren G."/>
            <person name="Khalil H.B."/>
            <person name="Panwar V."/>
            <person name="Joly D."/>
            <person name="Linning R."/>
            <person name="Sakthikumar S."/>
            <person name="Song X."/>
            <person name="Adiconis X."/>
            <person name="Fan L."/>
            <person name="Goldberg J.M."/>
            <person name="Levin J.Z."/>
            <person name="Young S."/>
            <person name="Zeng Q."/>
            <person name="Anikster Y."/>
            <person name="Bruce M."/>
            <person name="Wang M."/>
            <person name="Yin C."/>
            <person name="McCallum B."/>
            <person name="Szabo L.J."/>
            <person name="Hulbert S."/>
            <person name="Chen X."/>
            <person name="Fellers J.P."/>
        </authorList>
    </citation>
    <scope>NUCLEOTIDE SEQUENCE</scope>
    <source>
        <strain evidence="3">isolate 1-1 / race 1 (BBBD)</strain>
        <strain evidence="4">Isolate 1-1 / race 1 (BBBD)</strain>
    </source>
</reference>
<dbReference type="VEuPathDB" id="FungiDB:PTTG_11404"/>
<evidence type="ECO:0000313" key="3">
    <source>
        <dbReference type="EnsemblFungi" id="PTTG_11404-t43_1-p1"/>
    </source>
</evidence>
<feature type="compositionally biased region" description="Basic and acidic residues" evidence="1">
    <location>
        <begin position="20"/>
        <end position="30"/>
    </location>
</feature>
<reference evidence="2" key="1">
    <citation type="submission" date="2009-11" db="EMBL/GenBank/DDBJ databases">
        <authorList>
            <consortium name="The Broad Institute Genome Sequencing Platform"/>
            <person name="Ward D."/>
            <person name="Feldgarden M."/>
            <person name="Earl A."/>
            <person name="Young S.K."/>
            <person name="Zeng Q."/>
            <person name="Koehrsen M."/>
            <person name="Alvarado L."/>
            <person name="Berlin A."/>
            <person name="Bochicchio J."/>
            <person name="Borenstein D."/>
            <person name="Chapman S.B."/>
            <person name="Chen Z."/>
            <person name="Engels R."/>
            <person name="Freedman E."/>
            <person name="Gellesch M."/>
            <person name="Goldberg J."/>
            <person name="Griggs A."/>
            <person name="Gujja S."/>
            <person name="Heilman E."/>
            <person name="Heiman D."/>
            <person name="Hepburn T."/>
            <person name="Howarth C."/>
            <person name="Jen D."/>
            <person name="Larson L."/>
            <person name="Lewis B."/>
            <person name="Mehta T."/>
            <person name="Park D."/>
            <person name="Pearson M."/>
            <person name="Roberts A."/>
            <person name="Saif S."/>
            <person name="Shea T."/>
            <person name="Shenoy N."/>
            <person name="Sisk P."/>
            <person name="Stolte C."/>
            <person name="Sykes S."/>
            <person name="Thomson T."/>
            <person name="Walk T."/>
            <person name="White J."/>
            <person name="Yandava C."/>
            <person name="Izard J."/>
            <person name="Baranova O.V."/>
            <person name="Blanton J.M."/>
            <person name="Tanner A.C."/>
            <person name="Dewhirst F.E."/>
            <person name="Haas B."/>
            <person name="Nusbaum C."/>
            <person name="Birren B."/>
        </authorList>
    </citation>
    <scope>NUCLEOTIDE SEQUENCE [LARGE SCALE GENOMIC DNA]</scope>
    <source>
        <strain evidence="2">1-1 BBBD Race 1</strain>
    </source>
</reference>
<feature type="region of interest" description="Disordered" evidence="1">
    <location>
        <begin position="1"/>
        <end position="56"/>
    </location>
</feature>
<dbReference type="AlphaFoldDB" id="A0A180H496"/>